<reference evidence="1" key="1">
    <citation type="submission" date="2020-05" db="EMBL/GenBank/DDBJ databases">
        <title>Large-scale comparative analyses of tick genomes elucidate their genetic diversity and vector capacities.</title>
        <authorList>
            <person name="Jia N."/>
            <person name="Wang J."/>
            <person name="Shi W."/>
            <person name="Du L."/>
            <person name="Sun Y."/>
            <person name="Zhan W."/>
            <person name="Jiang J."/>
            <person name="Wang Q."/>
            <person name="Zhang B."/>
            <person name="Ji P."/>
            <person name="Sakyi L.B."/>
            <person name="Cui X."/>
            <person name="Yuan T."/>
            <person name="Jiang B."/>
            <person name="Yang W."/>
            <person name="Lam T.T.-Y."/>
            <person name="Chang Q."/>
            <person name="Ding S."/>
            <person name="Wang X."/>
            <person name="Zhu J."/>
            <person name="Ruan X."/>
            <person name="Zhao L."/>
            <person name="Wei J."/>
            <person name="Que T."/>
            <person name="Du C."/>
            <person name="Cheng J."/>
            <person name="Dai P."/>
            <person name="Han X."/>
            <person name="Huang E."/>
            <person name="Gao Y."/>
            <person name="Liu J."/>
            <person name="Shao H."/>
            <person name="Ye R."/>
            <person name="Li L."/>
            <person name="Wei W."/>
            <person name="Wang X."/>
            <person name="Wang C."/>
            <person name="Yang T."/>
            <person name="Huo Q."/>
            <person name="Li W."/>
            <person name="Guo W."/>
            <person name="Chen H."/>
            <person name="Zhou L."/>
            <person name="Ni X."/>
            <person name="Tian J."/>
            <person name="Zhou Y."/>
            <person name="Sheng Y."/>
            <person name="Liu T."/>
            <person name="Pan Y."/>
            <person name="Xia L."/>
            <person name="Li J."/>
            <person name="Zhao F."/>
            <person name="Cao W."/>
        </authorList>
    </citation>
    <scope>NUCLEOTIDE SEQUENCE</scope>
    <source>
        <strain evidence="1">Dsil-2018</strain>
    </source>
</reference>
<dbReference type="EMBL" id="CM023479">
    <property type="protein sequence ID" value="KAH7974172.1"/>
    <property type="molecule type" value="Genomic_DNA"/>
</dbReference>
<name>A0ACB8DNR4_DERSI</name>
<sequence>MLPNYATYSCVEPLQPAVEFYMADMEPKSVQVIKGEWEIWKQKWHVTPPKELPKYATEALKQ</sequence>
<gene>
    <name evidence="1" type="ORF">HPB49_011155</name>
</gene>
<evidence type="ECO:0000313" key="2">
    <source>
        <dbReference type="Proteomes" id="UP000821865"/>
    </source>
</evidence>
<keyword evidence="2" id="KW-1185">Reference proteome</keyword>
<comment type="caution">
    <text evidence="1">The sequence shown here is derived from an EMBL/GenBank/DDBJ whole genome shotgun (WGS) entry which is preliminary data.</text>
</comment>
<protein>
    <submittedName>
        <fullName evidence="1">Uncharacterized protein</fullName>
    </submittedName>
</protein>
<evidence type="ECO:0000313" key="1">
    <source>
        <dbReference type="EMBL" id="KAH7974172.1"/>
    </source>
</evidence>
<organism evidence="1 2">
    <name type="scientific">Dermacentor silvarum</name>
    <name type="common">Tick</name>
    <dbReference type="NCBI Taxonomy" id="543639"/>
    <lineage>
        <taxon>Eukaryota</taxon>
        <taxon>Metazoa</taxon>
        <taxon>Ecdysozoa</taxon>
        <taxon>Arthropoda</taxon>
        <taxon>Chelicerata</taxon>
        <taxon>Arachnida</taxon>
        <taxon>Acari</taxon>
        <taxon>Parasitiformes</taxon>
        <taxon>Ixodida</taxon>
        <taxon>Ixodoidea</taxon>
        <taxon>Ixodidae</taxon>
        <taxon>Rhipicephalinae</taxon>
        <taxon>Dermacentor</taxon>
    </lineage>
</organism>
<proteinExistence type="predicted"/>
<accession>A0ACB8DNR4</accession>
<dbReference type="Proteomes" id="UP000821865">
    <property type="component" value="Chromosome 10"/>
</dbReference>